<dbReference type="Proteomes" id="UP000228867">
    <property type="component" value="Unassembled WGS sequence"/>
</dbReference>
<evidence type="ECO:0000313" key="1">
    <source>
        <dbReference type="EMBL" id="PIR06839.1"/>
    </source>
</evidence>
<reference evidence="1 2" key="1">
    <citation type="submission" date="2017-09" db="EMBL/GenBank/DDBJ databases">
        <title>Depth-based differentiation of microbial function through sediment-hosted aquifers and enrichment of novel symbionts in the deep terrestrial subsurface.</title>
        <authorList>
            <person name="Probst A.J."/>
            <person name="Ladd B."/>
            <person name="Jarett J.K."/>
            <person name="Geller-Mcgrath D.E."/>
            <person name="Sieber C.M."/>
            <person name="Emerson J.B."/>
            <person name="Anantharaman K."/>
            <person name="Thomas B.C."/>
            <person name="Malmstrom R."/>
            <person name="Stieglmeier M."/>
            <person name="Klingl A."/>
            <person name="Woyke T."/>
            <person name="Ryan C.M."/>
            <person name="Banfield J.F."/>
        </authorList>
    </citation>
    <scope>NUCLEOTIDE SEQUENCE [LARGE SCALE GENOMIC DNA]</scope>
    <source>
        <strain evidence="1">CG11_big_fil_rev_8_21_14_0_20_38_23</strain>
    </source>
</reference>
<accession>A0A2H0ND67</accession>
<sequence length="120" mass="13944">MTNTIKDGPFCVDCRARKESRFCVNCQKETSNLFQVQIIETMRARESIGIKQKRQGFKGFIKKIFQGFKPSGDPQLSQGVDVQMIVDKEKNEYHHIVKNNLTGKILHEEHEKLTEHKPKK</sequence>
<proteinExistence type="predicted"/>
<dbReference type="AlphaFoldDB" id="A0A2H0ND67"/>
<organism evidence="1 2">
    <name type="scientific">Candidatus Jorgensenbacteria bacterium CG11_big_fil_rev_8_21_14_0_20_38_23</name>
    <dbReference type="NCBI Taxonomy" id="1974594"/>
    <lineage>
        <taxon>Bacteria</taxon>
        <taxon>Candidatus Joergenseniibacteriota</taxon>
    </lineage>
</organism>
<dbReference type="EMBL" id="PCWR01000047">
    <property type="protein sequence ID" value="PIR06839.1"/>
    <property type="molecule type" value="Genomic_DNA"/>
</dbReference>
<gene>
    <name evidence="1" type="ORF">COV54_02100</name>
</gene>
<name>A0A2H0ND67_9BACT</name>
<evidence type="ECO:0000313" key="2">
    <source>
        <dbReference type="Proteomes" id="UP000228867"/>
    </source>
</evidence>
<protein>
    <submittedName>
        <fullName evidence="1">Uncharacterized protein</fullName>
    </submittedName>
</protein>
<comment type="caution">
    <text evidence="1">The sequence shown here is derived from an EMBL/GenBank/DDBJ whole genome shotgun (WGS) entry which is preliminary data.</text>
</comment>